<proteinExistence type="predicted"/>
<evidence type="ECO:0000313" key="2">
    <source>
        <dbReference type="EMBL" id="OAF63800.1"/>
    </source>
</evidence>
<reference evidence="2 3" key="1">
    <citation type="submission" date="2016-04" db="EMBL/GenBank/DDBJ databases">
        <title>The genome of Intoshia linei affirms orthonectids as highly simplified spiralians.</title>
        <authorList>
            <person name="Mikhailov K.V."/>
            <person name="Slusarev G.S."/>
            <person name="Nikitin M.A."/>
            <person name="Logacheva M.D."/>
            <person name="Penin A."/>
            <person name="Aleoshin V."/>
            <person name="Panchin Y.V."/>
        </authorList>
    </citation>
    <scope>NUCLEOTIDE SEQUENCE [LARGE SCALE GENOMIC DNA]</scope>
    <source>
        <strain evidence="2">Intl2013</strain>
        <tissue evidence="2">Whole animal</tissue>
    </source>
</reference>
<protein>
    <submittedName>
        <fullName evidence="2">Uncharacterized protein</fullName>
    </submittedName>
</protein>
<dbReference type="AlphaFoldDB" id="A0A177APR2"/>
<accession>A0A177APR2</accession>
<gene>
    <name evidence="2" type="ORF">A3Q56_08485</name>
</gene>
<sequence length="60" mass="7030">MQLVKLQVDEMNRLKEEILVLSQKGGHVLPPVNSKMPMKPNNSRIYTDETSFHRMDTEFQ</sequence>
<name>A0A177APR2_9BILA</name>
<evidence type="ECO:0000313" key="3">
    <source>
        <dbReference type="Proteomes" id="UP000078046"/>
    </source>
</evidence>
<feature type="region of interest" description="Disordered" evidence="1">
    <location>
        <begin position="30"/>
        <end position="60"/>
    </location>
</feature>
<dbReference type="EMBL" id="LWCA01002557">
    <property type="protein sequence ID" value="OAF63800.1"/>
    <property type="molecule type" value="Genomic_DNA"/>
</dbReference>
<keyword evidence="3" id="KW-1185">Reference proteome</keyword>
<organism evidence="2 3">
    <name type="scientific">Intoshia linei</name>
    <dbReference type="NCBI Taxonomy" id="1819745"/>
    <lineage>
        <taxon>Eukaryota</taxon>
        <taxon>Metazoa</taxon>
        <taxon>Spiralia</taxon>
        <taxon>Lophotrochozoa</taxon>
        <taxon>Mesozoa</taxon>
        <taxon>Orthonectida</taxon>
        <taxon>Rhopaluridae</taxon>
        <taxon>Intoshia</taxon>
    </lineage>
</organism>
<dbReference type="OrthoDB" id="1935234at2759"/>
<comment type="caution">
    <text evidence="2">The sequence shown here is derived from an EMBL/GenBank/DDBJ whole genome shotgun (WGS) entry which is preliminary data.</text>
</comment>
<evidence type="ECO:0000256" key="1">
    <source>
        <dbReference type="SAM" id="MobiDB-lite"/>
    </source>
</evidence>
<dbReference type="Proteomes" id="UP000078046">
    <property type="component" value="Unassembled WGS sequence"/>
</dbReference>
<feature type="compositionally biased region" description="Basic and acidic residues" evidence="1">
    <location>
        <begin position="46"/>
        <end position="60"/>
    </location>
</feature>